<evidence type="ECO:0000256" key="6">
    <source>
        <dbReference type="ARBA" id="ARBA00023211"/>
    </source>
</evidence>
<keyword evidence="1" id="KW-1003">Cell membrane</keyword>
<keyword evidence="5" id="KW-0472">Membrane</keyword>
<sequence length="270" mass="31505">MTDTATQPILLQTASPDKQIYFLSDFHLGAPDYEASLIREKKILQFLDSIEGRTAELFILGDMFDFWYEYKQVVPKNYVRLLGRLAAIADHGTRIHFFVGNHDMWMNNYFEKELGIQVYFQEQTFRSGDKSFYVAHGDGLGPGDKGYKFLKKIFRSKCCNWLFGKLHPDWGIGLANYFSRKSRAKTGTADDTWMGEQQEWLVIHSRDILRRTHFDYFVYGHRHYPIQLDLTASEGQQPGGSQYINLGDWITNFTYASFDGTKMQLHKWDI</sequence>
<evidence type="ECO:0000313" key="8">
    <source>
        <dbReference type="EMBL" id="SEA07686.1"/>
    </source>
</evidence>
<evidence type="ECO:0000313" key="9">
    <source>
        <dbReference type="Proteomes" id="UP000199041"/>
    </source>
</evidence>
<dbReference type="Gene3D" id="3.60.21.10">
    <property type="match status" value="1"/>
</dbReference>
<dbReference type="GO" id="GO:0046872">
    <property type="term" value="F:metal ion binding"/>
    <property type="evidence" value="ECO:0007669"/>
    <property type="project" value="UniProtKB-KW"/>
</dbReference>
<evidence type="ECO:0000256" key="2">
    <source>
        <dbReference type="ARBA" id="ARBA00022519"/>
    </source>
</evidence>
<evidence type="ECO:0000256" key="4">
    <source>
        <dbReference type="ARBA" id="ARBA00022801"/>
    </source>
</evidence>
<evidence type="ECO:0000256" key="5">
    <source>
        <dbReference type="ARBA" id="ARBA00023136"/>
    </source>
</evidence>
<dbReference type="STRING" id="551991.SAMN05192529_107154"/>
<dbReference type="GO" id="GO:0008758">
    <property type="term" value="F:UDP-2,3-diacylglucosamine hydrolase activity"/>
    <property type="evidence" value="ECO:0007669"/>
    <property type="project" value="TreeGrafter"/>
</dbReference>
<proteinExistence type="predicted"/>
<keyword evidence="2" id="KW-0997">Cell inner membrane</keyword>
<gene>
    <name evidence="8" type="ORF">SAMN05192529_107154</name>
</gene>
<dbReference type="InterPro" id="IPR043461">
    <property type="entry name" value="LpxH-like"/>
</dbReference>
<protein>
    <submittedName>
        <fullName evidence="8">UDP-2,3-diacylglucosamine hydrolase</fullName>
    </submittedName>
</protein>
<name>A0A1H3Y7R4_9BACT</name>
<keyword evidence="3" id="KW-0479">Metal-binding</keyword>
<dbReference type="PANTHER" id="PTHR34990:SF1">
    <property type="entry name" value="UDP-2,3-DIACYLGLUCOSAMINE HYDROLASE"/>
    <property type="match status" value="1"/>
</dbReference>
<evidence type="ECO:0000256" key="3">
    <source>
        <dbReference type="ARBA" id="ARBA00022723"/>
    </source>
</evidence>
<keyword evidence="4 8" id="KW-0378">Hydrolase</keyword>
<dbReference type="Pfam" id="PF00149">
    <property type="entry name" value="Metallophos"/>
    <property type="match status" value="1"/>
</dbReference>
<dbReference type="GO" id="GO:0016020">
    <property type="term" value="C:membrane"/>
    <property type="evidence" value="ECO:0007669"/>
    <property type="project" value="GOC"/>
</dbReference>
<dbReference type="CDD" id="cd07398">
    <property type="entry name" value="MPP_YbbF-LpxH"/>
    <property type="match status" value="1"/>
</dbReference>
<dbReference type="PANTHER" id="PTHR34990">
    <property type="entry name" value="UDP-2,3-DIACYLGLUCOSAMINE HYDROLASE-RELATED"/>
    <property type="match status" value="1"/>
</dbReference>
<keyword evidence="6" id="KW-0464">Manganese</keyword>
<dbReference type="EMBL" id="FNQY01000007">
    <property type="protein sequence ID" value="SEA07686.1"/>
    <property type="molecule type" value="Genomic_DNA"/>
</dbReference>
<evidence type="ECO:0000256" key="1">
    <source>
        <dbReference type="ARBA" id="ARBA00022475"/>
    </source>
</evidence>
<dbReference type="InterPro" id="IPR004843">
    <property type="entry name" value="Calcineurin-like_PHP"/>
</dbReference>
<dbReference type="SUPFAM" id="SSF56300">
    <property type="entry name" value="Metallo-dependent phosphatases"/>
    <property type="match status" value="1"/>
</dbReference>
<accession>A0A1H3Y7R4</accession>
<dbReference type="GO" id="GO:0009245">
    <property type="term" value="P:lipid A biosynthetic process"/>
    <property type="evidence" value="ECO:0007669"/>
    <property type="project" value="TreeGrafter"/>
</dbReference>
<organism evidence="8 9">
    <name type="scientific">Arachidicoccus rhizosphaerae</name>
    <dbReference type="NCBI Taxonomy" id="551991"/>
    <lineage>
        <taxon>Bacteria</taxon>
        <taxon>Pseudomonadati</taxon>
        <taxon>Bacteroidota</taxon>
        <taxon>Chitinophagia</taxon>
        <taxon>Chitinophagales</taxon>
        <taxon>Chitinophagaceae</taxon>
        <taxon>Arachidicoccus</taxon>
    </lineage>
</organism>
<dbReference type="RefSeq" id="WP_091396343.1">
    <property type="nucleotide sequence ID" value="NZ_FNQY01000007.1"/>
</dbReference>
<feature type="domain" description="Calcineurin-like phosphoesterase" evidence="7">
    <location>
        <begin position="20"/>
        <end position="225"/>
    </location>
</feature>
<dbReference type="OrthoDB" id="9802481at2"/>
<dbReference type="AlphaFoldDB" id="A0A1H3Y7R4"/>
<reference evidence="8 9" key="1">
    <citation type="submission" date="2016-10" db="EMBL/GenBank/DDBJ databases">
        <authorList>
            <person name="de Groot N.N."/>
        </authorList>
    </citation>
    <scope>NUCLEOTIDE SEQUENCE [LARGE SCALE GENOMIC DNA]</scope>
    <source>
        <strain evidence="8 9">Vu-144</strain>
    </source>
</reference>
<dbReference type="InterPro" id="IPR029052">
    <property type="entry name" value="Metallo-depent_PP-like"/>
</dbReference>
<evidence type="ECO:0000259" key="7">
    <source>
        <dbReference type="Pfam" id="PF00149"/>
    </source>
</evidence>
<dbReference type="Proteomes" id="UP000199041">
    <property type="component" value="Unassembled WGS sequence"/>
</dbReference>
<keyword evidence="9" id="KW-1185">Reference proteome</keyword>